<evidence type="ECO:0000313" key="2">
    <source>
        <dbReference type="EMBL" id="UUT34676.1"/>
    </source>
</evidence>
<feature type="domain" description="Transcriptional repressor PaaX-like C-terminal" evidence="1">
    <location>
        <begin position="106"/>
        <end position="185"/>
    </location>
</feature>
<dbReference type="EMBL" id="CP091139">
    <property type="protein sequence ID" value="UUT34676.1"/>
    <property type="molecule type" value="Genomic_DNA"/>
</dbReference>
<reference evidence="2" key="1">
    <citation type="submission" date="2022-01" db="EMBL/GenBank/DDBJ databases">
        <title>Microbacterium eymi and Microbacterium rhizovicinus sp. nov., isolated from the rhizospheric soil of Elymus tsukushiensis, a plant native to the Dokdo Islands, Republic of Korea.</title>
        <authorList>
            <person name="Hwang Y.J."/>
        </authorList>
    </citation>
    <scope>NUCLEOTIDE SEQUENCE</scope>
    <source>
        <strain evidence="2">KUDC0405</strain>
    </source>
</reference>
<protein>
    <recommendedName>
        <fullName evidence="1">Transcriptional repressor PaaX-like C-terminal domain-containing protein</fullName>
    </recommendedName>
</protein>
<evidence type="ECO:0000313" key="3">
    <source>
        <dbReference type="Proteomes" id="UP001054811"/>
    </source>
</evidence>
<proteinExistence type="predicted"/>
<dbReference type="InterPro" id="IPR013225">
    <property type="entry name" value="PaaX_C"/>
</dbReference>
<dbReference type="Proteomes" id="UP001054811">
    <property type="component" value="Chromosome"/>
</dbReference>
<dbReference type="RefSeq" id="WP_259611202.1">
    <property type="nucleotide sequence ID" value="NZ_CP091139.2"/>
</dbReference>
<sequence length="191" mass="20868">MLLTAGGRKVLEQMAGGDLSIDDIWDGQWVTVRVRRLSGGGVATTTRSRLLLETMGSLGNGLWIAPHSPRAAAAMGVLAADPELDVVAGVMSIVHPDPAALVEEAWDLESVRRVYAEFTDVVDGLHPGTDEDVLAAWITVRRQWTDVLRADPELPSAALPADWPGVVCRKRVSRLHDDWWPVAKKAFDRLM</sequence>
<gene>
    <name evidence="2" type="ORF">L2X98_29800</name>
</gene>
<keyword evidence="3" id="KW-1185">Reference proteome</keyword>
<dbReference type="PANTHER" id="PTHR30319:SF1">
    <property type="entry name" value="TRANSCRIPTIONAL REPRESSOR PAAX"/>
    <property type="match status" value="1"/>
</dbReference>
<evidence type="ECO:0000259" key="1">
    <source>
        <dbReference type="Pfam" id="PF08223"/>
    </source>
</evidence>
<name>A0ABY5NHV3_9MICO</name>
<dbReference type="PANTHER" id="PTHR30319">
    <property type="entry name" value="PHENYLACETIC ACID REGULATOR-RELATED TRANSCRIPTIONAL REPRESSOR"/>
    <property type="match status" value="1"/>
</dbReference>
<organism evidence="2 3">
    <name type="scientific">Microbacterium elymi</name>
    <dbReference type="NCBI Taxonomy" id="2909587"/>
    <lineage>
        <taxon>Bacteria</taxon>
        <taxon>Bacillati</taxon>
        <taxon>Actinomycetota</taxon>
        <taxon>Actinomycetes</taxon>
        <taxon>Micrococcales</taxon>
        <taxon>Microbacteriaceae</taxon>
        <taxon>Microbacterium</taxon>
    </lineage>
</organism>
<dbReference type="Pfam" id="PF08223">
    <property type="entry name" value="PaaX_C"/>
    <property type="match status" value="1"/>
</dbReference>
<dbReference type="Gene3D" id="1.20.58.1460">
    <property type="match status" value="1"/>
</dbReference>
<accession>A0ABY5NHV3</accession>
<dbReference type="Gene3D" id="3.30.70.2650">
    <property type="match status" value="1"/>
</dbReference>